<sequence>MVFKTPKFSQRVLTRDLNGLDIRLLRLFLWNGNSEHSILHGRLNLVHLSVLRKSESSHKFASSLHAMPSIILIFLLHVPLSADLKNPIVFDLHFYFLLLKPWEISLEHIGLGVSFQSTRVLANAEVSPELETGNPNSLNGSNTSIENGSNMLS</sequence>
<dbReference type="Proteomes" id="UP000823775">
    <property type="component" value="Unassembled WGS sequence"/>
</dbReference>
<gene>
    <name evidence="2" type="ORF">HAX54_023975</name>
</gene>
<feature type="compositionally biased region" description="Polar residues" evidence="1">
    <location>
        <begin position="133"/>
        <end position="153"/>
    </location>
</feature>
<evidence type="ECO:0000313" key="3">
    <source>
        <dbReference type="Proteomes" id="UP000823775"/>
    </source>
</evidence>
<evidence type="ECO:0000256" key="1">
    <source>
        <dbReference type="SAM" id="MobiDB-lite"/>
    </source>
</evidence>
<accession>A0ABS8S7A9</accession>
<organism evidence="2 3">
    <name type="scientific">Datura stramonium</name>
    <name type="common">Jimsonweed</name>
    <name type="synonym">Common thornapple</name>
    <dbReference type="NCBI Taxonomy" id="4076"/>
    <lineage>
        <taxon>Eukaryota</taxon>
        <taxon>Viridiplantae</taxon>
        <taxon>Streptophyta</taxon>
        <taxon>Embryophyta</taxon>
        <taxon>Tracheophyta</taxon>
        <taxon>Spermatophyta</taxon>
        <taxon>Magnoliopsida</taxon>
        <taxon>eudicotyledons</taxon>
        <taxon>Gunneridae</taxon>
        <taxon>Pentapetalae</taxon>
        <taxon>asterids</taxon>
        <taxon>lamiids</taxon>
        <taxon>Solanales</taxon>
        <taxon>Solanaceae</taxon>
        <taxon>Solanoideae</taxon>
        <taxon>Datureae</taxon>
        <taxon>Datura</taxon>
    </lineage>
</organism>
<name>A0ABS8S7A9_DATST</name>
<keyword evidence="3" id="KW-1185">Reference proteome</keyword>
<protein>
    <submittedName>
        <fullName evidence="2">Uncharacterized protein</fullName>
    </submittedName>
</protein>
<evidence type="ECO:0000313" key="2">
    <source>
        <dbReference type="EMBL" id="MCD7454220.1"/>
    </source>
</evidence>
<reference evidence="2 3" key="1">
    <citation type="journal article" date="2021" name="BMC Genomics">
        <title>Datura genome reveals duplications of psychoactive alkaloid biosynthetic genes and high mutation rate following tissue culture.</title>
        <authorList>
            <person name="Rajewski A."/>
            <person name="Carter-House D."/>
            <person name="Stajich J."/>
            <person name="Litt A."/>
        </authorList>
    </citation>
    <scope>NUCLEOTIDE SEQUENCE [LARGE SCALE GENOMIC DNA]</scope>
    <source>
        <strain evidence="2">AR-01</strain>
    </source>
</reference>
<dbReference type="PROSITE" id="PS50007">
    <property type="entry name" value="PIPLC_X_DOMAIN"/>
    <property type="match status" value="1"/>
</dbReference>
<proteinExistence type="predicted"/>
<comment type="caution">
    <text evidence="2">The sequence shown here is derived from an EMBL/GenBank/DDBJ whole genome shotgun (WGS) entry which is preliminary data.</text>
</comment>
<dbReference type="EMBL" id="JACEIK010000291">
    <property type="protein sequence ID" value="MCD7454220.1"/>
    <property type="molecule type" value="Genomic_DNA"/>
</dbReference>
<feature type="region of interest" description="Disordered" evidence="1">
    <location>
        <begin position="128"/>
        <end position="153"/>
    </location>
</feature>